<feature type="chain" id="PRO_5042238053" description="Copper transport protein" evidence="6">
    <location>
        <begin position="21"/>
        <end position="138"/>
    </location>
</feature>
<reference evidence="7" key="1">
    <citation type="journal article" date="2023" name="Mol. Biol. Evol.">
        <title>Third-Generation Sequencing Reveals the Adaptive Role of the Epigenome in Three Deep-Sea Polychaetes.</title>
        <authorList>
            <person name="Perez M."/>
            <person name="Aroh O."/>
            <person name="Sun Y."/>
            <person name="Lan Y."/>
            <person name="Juniper S.K."/>
            <person name="Young C.R."/>
            <person name="Angers B."/>
            <person name="Qian P.Y."/>
        </authorList>
    </citation>
    <scope>NUCLEOTIDE SEQUENCE</scope>
    <source>
        <strain evidence="7">R07B-5</strain>
    </source>
</reference>
<organism evidence="7 8">
    <name type="scientific">Ridgeia piscesae</name>
    <name type="common">Tubeworm</name>
    <dbReference type="NCBI Taxonomy" id="27915"/>
    <lineage>
        <taxon>Eukaryota</taxon>
        <taxon>Metazoa</taxon>
        <taxon>Spiralia</taxon>
        <taxon>Lophotrochozoa</taxon>
        <taxon>Annelida</taxon>
        <taxon>Polychaeta</taxon>
        <taxon>Sedentaria</taxon>
        <taxon>Canalipalpata</taxon>
        <taxon>Sabellida</taxon>
        <taxon>Siboglinidae</taxon>
        <taxon>Ridgeia</taxon>
    </lineage>
</organism>
<name>A0AAD9NNZ8_RIDPI</name>
<dbReference type="Pfam" id="PF04145">
    <property type="entry name" value="Ctr"/>
    <property type="match status" value="1"/>
</dbReference>
<proteinExistence type="inferred from homology"/>
<evidence type="ECO:0000313" key="8">
    <source>
        <dbReference type="Proteomes" id="UP001209878"/>
    </source>
</evidence>
<evidence type="ECO:0000256" key="6">
    <source>
        <dbReference type="SAM" id="SignalP"/>
    </source>
</evidence>
<feature type="transmembrane region" description="Helical" evidence="4">
    <location>
        <begin position="63"/>
        <end position="82"/>
    </location>
</feature>
<evidence type="ECO:0000256" key="5">
    <source>
        <dbReference type="SAM" id="MobiDB-lite"/>
    </source>
</evidence>
<feature type="transmembrane region" description="Helical" evidence="4">
    <location>
        <begin position="88"/>
        <end position="105"/>
    </location>
</feature>
<evidence type="ECO:0000313" key="7">
    <source>
        <dbReference type="EMBL" id="KAK2177055.1"/>
    </source>
</evidence>
<protein>
    <recommendedName>
        <fullName evidence="4">Copper transport protein</fullName>
    </recommendedName>
</protein>
<feature type="region of interest" description="Disordered" evidence="5">
    <location>
        <begin position="117"/>
        <end position="138"/>
    </location>
</feature>
<dbReference type="PANTHER" id="PTHR12483">
    <property type="entry name" value="SOLUTE CARRIER FAMILY 31 COPPER TRANSPORTERS"/>
    <property type="match status" value="1"/>
</dbReference>
<keyword evidence="2 4" id="KW-1133">Transmembrane helix</keyword>
<comment type="subcellular location">
    <subcellularLocation>
        <location evidence="4">Membrane</location>
        <topology evidence="4">Multi-pass membrane protein</topology>
    </subcellularLocation>
</comment>
<keyword evidence="4" id="KW-0813">Transport</keyword>
<evidence type="ECO:0000256" key="3">
    <source>
        <dbReference type="ARBA" id="ARBA00023136"/>
    </source>
</evidence>
<dbReference type="InterPro" id="IPR007274">
    <property type="entry name" value="Cop_transporter"/>
</dbReference>
<comment type="caution">
    <text evidence="7">The sequence shown here is derived from an EMBL/GenBank/DDBJ whole genome shotgun (WGS) entry which is preliminary data.</text>
</comment>
<evidence type="ECO:0000256" key="2">
    <source>
        <dbReference type="ARBA" id="ARBA00022989"/>
    </source>
</evidence>
<keyword evidence="6" id="KW-0732">Signal</keyword>
<dbReference type="AlphaFoldDB" id="A0AAD9NNZ8"/>
<keyword evidence="4" id="KW-0406">Ion transport</keyword>
<accession>A0AAD9NNZ8</accession>
<sequence length="138" mass="14680">MCVATGGMVFFLEVLKLTQAYCGKASKPCCPPVAGDNGQAHLRPLVNGATERHQKKNRILCQAGRAGIHMVHVVVAYCIMLAVMTYNAWILIAVAIACGVGYYVFDALRRVVMNAPVSTPASPEPPAVSPGNIEPARS</sequence>
<gene>
    <name evidence="7" type="ORF">NP493_620g01047</name>
</gene>
<dbReference type="GO" id="GO:0016020">
    <property type="term" value="C:membrane"/>
    <property type="evidence" value="ECO:0007669"/>
    <property type="project" value="UniProtKB-SubCell"/>
</dbReference>
<keyword evidence="4" id="KW-0186">Copper</keyword>
<dbReference type="EMBL" id="JAODUO010000620">
    <property type="protein sequence ID" value="KAK2177055.1"/>
    <property type="molecule type" value="Genomic_DNA"/>
</dbReference>
<evidence type="ECO:0000256" key="1">
    <source>
        <dbReference type="ARBA" id="ARBA00022692"/>
    </source>
</evidence>
<dbReference type="GO" id="GO:0005375">
    <property type="term" value="F:copper ion transmembrane transporter activity"/>
    <property type="evidence" value="ECO:0007669"/>
    <property type="project" value="UniProtKB-UniRule"/>
</dbReference>
<dbReference type="Proteomes" id="UP001209878">
    <property type="component" value="Unassembled WGS sequence"/>
</dbReference>
<feature type="signal peptide" evidence="6">
    <location>
        <begin position="1"/>
        <end position="20"/>
    </location>
</feature>
<dbReference type="PANTHER" id="PTHR12483:SF115">
    <property type="entry name" value="COPPER TRANSPORT PROTEIN"/>
    <property type="match status" value="1"/>
</dbReference>
<evidence type="ECO:0000256" key="4">
    <source>
        <dbReference type="RuleBase" id="RU367022"/>
    </source>
</evidence>
<keyword evidence="8" id="KW-1185">Reference proteome</keyword>
<keyword evidence="1 4" id="KW-0812">Transmembrane</keyword>
<keyword evidence="3 4" id="KW-0472">Membrane</keyword>
<keyword evidence="4" id="KW-0187">Copper transport</keyword>
<comment type="similarity">
    <text evidence="4">Belongs to the copper transporter (Ctr) (TC 1.A.56) family. SLC31A subfamily.</text>
</comment>